<comment type="caution">
    <text evidence="2">The sequence shown here is derived from an EMBL/GenBank/DDBJ whole genome shotgun (WGS) entry which is preliminary data.</text>
</comment>
<evidence type="ECO:0000256" key="1">
    <source>
        <dbReference type="SAM" id="MobiDB-lite"/>
    </source>
</evidence>
<proteinExistence type="predicted"/>
<evidence type="ECO:0000313" key="3">
    <source>
        <dbReference type="Proteomes" id="UP000604046"/>
    </source>
</evidence>
<dbReference type="AlphaFoldDB" id="A0A812SSN9"/>
<keyword evidence="3" id="KW-1185">Reference proteome</keyword>
<dbReference type="EMBL" id="CAJNDS010002479">
    <property type="protein sequence ID" value="CAE7492503.1"/>
    <property type="molecule type" value="Genomic_DNA"/>
</dbReference>
<sequence>MSRSRGSAEPSNRGSRNRRRSPSENSVGRGRCAGGKGSSSSHTREQLSTDRPPARRDHFNSFDLGKDPGNETRTVLHFMERTLRRSSNLGIHYKMEKVQCTLTVKFVDGGFRYDYLDRPFKRQGDWRR</sequence>
<organism evidence="2 3">
    <name type="scientific">Symbiodinium natans</name>
    <dbReference type="NCBI Taxonomy" id="878477"/>
    <lineage>
        <taxon>Eukaryota</taxon>
        <taxon>Sar</taxon>
        <taxon>Alveolata</taxon>
        <taxon>Dinophyceae</taxon>
        <taxon>Suessiales</taxon>
        <taxon>Symbiodiniaceae</taxon>
        <taxon>Symbiodinium</taxon>
    </lineage>
</organism>
<protein>
    <submittedName>
        <fullName evidence="2">Uncharacterized protein</fullName>
    </submittedName>
</protein>
<accession>A0A812SSN9</accession>
<feature type="compositionally biased region" description="Basic and acidic residues" evidence="1">
    <location>
        <begin position="42"/>
        <end position="70"/>
    </location>
</feature>
<feature type="region of interest" description="Disordered" evidence="1">
    <location>
        <begin position="1"/>
        <end position="72"/>
    </location>
</feature>
<name>A0A812SSN9_9DINO</name>
<evidence type="ECO:0000313" key="2">
    <source>
        <dbReference type="EMBL" id="CAE7492503.1"/>
    </source>
</evidence>
<gene>
    <name evidence="2" type="ORF">SNAT2548_LOCUS27598</name>
</gene>
<dbReference type="Proteomes" id="UP000604046">
    <property type="component" value="Unassembled WGS sequence"/>
</dbReference>
<reference evidence="2" key="1">
    <citation type="submission" date="2021-02" db="EMBL/GenBank/DDBJ databases">
        <authorList>
            <person name="Dougan E. K."/>
            <person name="Rhodes N."/>
            <person name="Thang M."/>
            <person name="Chan C."/>
        </authorList>
    </citation>
    <scope>NUCLEOTIDE SEQUENCE</scope>
</reference>